<feature type="compositionally biased region" description="Polar residues" evidence="6">
    <location>
        <begin position="415"/>
        <end position="445"/>
    </location>
</feature>
<organism evidence="8 9">
    <name type="scientific">Nepenthes gracilis</name>
    <name type="common">Slender pitcher plant</name>
    <dbReference type="NCBI Taxonomy" id="150966"/>
    <lineage>
        <taxon>Eukaryota</taxon>
        <taxon>Viridiplantae</taxon>
        <taxon>Streptophyta</taxon>
        <taxon>Embryophyta</taxon>
        <taxon>Tracheophyta</taxon>
        <taxon>Spermatophyta</taxon>
        <taxon>Magnoliopsida</taxon>
        <taxon>eudicotyledons</taxon>
        <taxon>Gunneridae</taxon>
        <taxon>Pentapetalae</taxon>
        <taxon>Caryophyllales</taxon>
        <taxon>Nepenthaceae</taxon>
        <taxon>Nepenthes</taxon>
    </lineage>
</organism>
<dbReference type="GO" id="GO:0140566">
    <property type="term" value="F:histone reader activity"/>
    <property type="evidence" value="ECO:0007669"/>
    <property type="project" value="InterPro"/>
</dbReference>
<dbReference type="InterPro" id="IPR011011">
    <property type="entry name" value="Znf_FYVE_PHD"/>
</dbReference>
<dbReference type="EMBL" id="BSYO01000025">
    <property type="protein sequence ID" value="GMH22601.1"/>
    <property type="molecule type" value="Genomic_DNA"/>
</dbReference>
<dbReference type="PANTHER" id="PTHR33304:SF15">
    <property type="entry name" value="ZINC FINGER PHD-TYPE DOMAIN-CONTAINING PROTEIN"/>
    <property type="match status" value="1"/>
</dbReference>
<keyword evidence="1" id="KW-0479">Metal-binding</keyword>
<feature type="region of interest" description="Disordered" evidence="6">
    <location>
        <begin position="415"/>
        <end position="450"/>
    </location>
</feature>
<evidence type="ECO:0000256" key="2">
    <source>
        <dbReference type="ARBA" id="ARBA00022771"/>
    </source>
</evidence>
<feature type="region of interest" description="Disordered" evidence="6">
    <location>
        <begin position="679"/>
        <end position="700"/>
    </location>
</feature>
<dbReference type="InterPro" id="IPR049914">
    <property type="entry name" value="PHD1-3/5-6"/>
</dbReference>
<evidence type="ECO:0000256" key="3">
    <source>
        <dbReference type="ARBA" id="ARBA00022833"/>
    </source>
</evidence>
<dbReference type="Pfam" id="PF23121">
    <property type="entry name" value="SPOC_AIPP2"/>
    <property type="match status" value="1"/>
</dbReference>
<evidence type="ECO:0000256" key="5">
    <source>
        <dbReference type="ARBA" id="ARBA00023163"/>
    </source>
</evidence>
<sequence>MLGVRFGIGRRRHIKVTSEVATTLGKHCPIGDCHTKICSWESDACAALGSAHTYLKGASSRMERQVVGSSAPLSVKDISCSGRQLENGEASCPFSPCSRHSSFSESAGSKSTFGSSSISECTEIHQSVNAGKTSTGALELNNLDCHGDVISCISKADSTNMMLDKSDPSETSSYRNEPSGVVMLKGESVLCSIQQVDSSLARAVNSDDDKNCNSCMLVDAFEPEPETNDGNQLAADALNCSEQNEHLKLSSALDDINKDELPSQSRMIDDNDRSDTLVDVRVCDICGDVGREALLAVCSKCNDGAEHIYCMLIKMNTVPEGDWMCEDCMVMEKELGQRQAEKSAGATELSSLNEKGQGSGKLNSGVEDSDKIKLKPVCSNSHISVKRPGPNLQVSPAAKRRALEQGLSARNTKTVLQQSSSFKNMSKVPSPSSLASFLDPSSNSRMGKACTPPVKKTFEVELKSAGGSLLQRKLVYSSDSKIKVQPGGDDVRKEMVITNGSFSHNMKGRAFRKLTKSRSFSGACTLRLDASNSRSKLAEDVQSPQRDLEDNILRRSYSLNINRKQPNSPKDDPVISKVKSIRRDAVLGDCKLELPPRKNGHHIKAAQFHGKSNRPKAVGHIHSENSNNANVSAEFVGEKRPSTHAGKLISSPVKTASSYQGAIASPSYKEAEQGLTLRYPNSDLGTSEKALPDTSSTTKDLPMFPSAGSVPFLTFPKNDCIWKGVFKLEKGGKHPSYYNSIQAHLSTCASPKVLEVVNKFPHEIPLEEVPRLDTWPIQFQNNGATEDNIALYFFAEDLQSYTRIYKRLLEYVVMYDLALKANFNGVELLIFSSDVLPERAQRWNNLSFLWGVFRVSKVSSPDYSSVSSSHQRIHNRSLKAATSDKDLSIAVVSEPEKENFSVLADEDLSGSHAFPKSTQGLDFQSAPSIRSCNLKLSPEQKHLGSQKARDLLPGEVDILSATHCSSNEQLSGNLQHMNDLQEEDKWQLAVNVGECREIKNSNNISYESCRYRDINYFAGKLSSGIIDPASQFSSKNETQDTAHGIEMLENSRIHRTSISLDSGPSALSNSGPQRKSDYWQIEQFDGALNLGLSLGSDTKPVKLGGPVFLPDLATKVNDHVHHAKDYLEDDISVALSLALPCSSKEVTPENVLKVGPLPARRLD</sequence>
<feature type="region of interest" description="Disordered" evidence="6">
    <location>
        <begin position="339"/>
        <end position="367"/>
    </location>
</feature>
<dbReference type="Proteomes" id="UP001279734">
    <property type="component" value="Unassembled WGS sequence"/>
</dbReference>
<feature type="compositionally biased region" description="Polar residues" evidence="6">
    <location>
        <begin position="348"/>
        <end position="362"/>
    </location>
</feature>
<keyword evidence="5" id="KW-0804">Transcription</keyword>
<reference evidence="8" key="1">
    <citation type="submission" date="2023-05" db="EMBL/GenBank/DDBJ databases">
        <title>Nepenthes gracilis genome sequencing.</title>
        <authorList>
            <person name="Fukushima K."/>
        </authorList>
    </citation>
    <scope>NUCLEOTIDE SEQUENCE</scope>
    <source>
        <strain evidence="8">SING2019-196</strain>
    </source>
</reference>
<dbReference type="InterPro" id="IPR013083">
    <property type="entry name" value="Znf_RING/FYVE/PHD"/>
</dbReference>
<dbReference type="PANTHER" id="PTHR33304">
    <property type="match status" value="1"/>
</dbReference>
<comment type="caution">
    <text evidence="8">The sequence shown here is derived from an EMBL/GenBank/DDBJ whole genome shotgun (WGS) entry which is preliminary data.</text>
</comment>
<evidence type="ECO:0000313" key="9">
    <source>
        <dbReference type="Proteomes" id="UP001279734"/>
    </source>
</evidence>
<keyword evidence="9" id="KW-1185">Reference proteome</keyword>
<evidence type="ECO:0000256" key="4">
    <source>
        <dbReference type="ARBA" id="ARBA00023015"/>
    </source>
</evidence>
<evidence type="ECO:0000256" key="6">
    <source>
        <dbReference type="SAM" id="MobiDB-lite"/>
    </source>
</evidence>
<accession>A0AAD3T4V2</accession>
<dbReference type="GO" id="GO:0008270">
    <property type="term" value="F:zinc ion binding"/>
    <property type="evidence" value="ECO:0007669"/>
    <property type="project" value="UniProtKB-KW"/>
</dbReference>
<protein>
    <recommendedName>
        <fullName evidence="7">Zinc finger PHD-type domain-containing protein</fullName>
    </recommendedName>
</protein>
<proteinExistence type="predicted"/>
<dbReference type="SUPFAM" id="SSF57903">
    <property type="entry name" value="FYVE/PHD zinc finger"/>
    <property type="match status" value="1"/>
</dbReference>
<dbReference type="SMART" id="SM00249">
    <property type="entry name" value="PHD"/>
    <property type="match status" value="1"/>
</dbReference>
<keyword evidence="2" id="KW-0863">Zinc-finger</keyword>
<dbReference type="AlphaFoldDB" id="A0AAD3T4V2"/>
<evidence type="ECO:0000256" key="1">
    <source>
        <dbReference type="ARBA" id="ARBA00022723"/>
    </source>
</evidence>
<evidence type="ECO:0000259" key="7">
    <source>
        <dbReference type="SMART" id="SM00249"/>
    </source>
</evidence>
<keyword evidence="3" id="KW-0862">Zinc</keyword>
<dbReference type="GO" id="GO:0034244">
    <property type="term" value="P:negative regulation of transcription elongation by RNA polymerase II"/>
    <property type="evidence" value="ECO:0007669"/>
    <property type="project" value="InterPro"/>
</dbReference>
<evidence type="ECO:0000313" key="8">
    <source>
        <dbReference type="EMBL" id="GMH22601.1"/>
    </source>
</evidence>
<dbReference type="InterPro" id="IPR056280">
    <property type="entry name" value="AIPP2-like_SPOC"/>
</dbReference>
<gene>
    <name evidence="8" type="ORF">Nepgr_024444</name>
</gene>
<name>A0AAD3T4V2_NEPGR</name>
<keyword evidence="4" id="KW-0805">Transcription regulation</keyword>
<dbReference type="Gene3D" id="3.30.40.10">
    <property type="entry name" value="Zinc/RING finger domain, C3HC4 (zinc finger)"/>
    <property type="match status" value="1"/>
</dbReference>
<feature type="domain" description="Zinc finger PHD-type" evidence="7">
    <location>
        <begin position="282"/>
        <end position="329"/>
    </location>
</feature>
<dbReference type="InterPro" id="IPR001965">
    <property type="entry name" value="Znf_PHD"/>
</dbReference>